<keyword evidence="5 7" id="KW-0472">Membrane</keyword>
<dbReference type="Proteomes" id="UP000028945">
    <property type="component" value="Chromosome"/>
</dbReference>
<protein>
    <recommendedName>
        <fullName evidence="7">Cell division protein FtsB</fullName>
    </recommendedName>
</protein>
<dbReference type="OrthoDB" id="7061211at2"/>
<gene>
    <name evidence="7" type="primary">ftsB</name>
    <name evidence="9" type="ORF">IX83_07285</name>
</gene>
<evidence type="ECO:0000256" key="3">
    <source>
        <dbReference type="ARBA" id="ARBA00022692"/>
    </source>
</evidence>
<dbReference type="HAMAP" id="MF_00599">
    <property type="entry name" value="FtsB"/>
    <property type="match status" value="1"/>
</dbReference>
<evidence type="ECO:0000256" key="8">
    <source>
        <dbReference type="SAM" id="MobiDB-lite"/>
    </source>
</evidence>
<dbReference type="KEGG" id="bpsi:IX83_07285"/>
<keyword evidence="7" id="KW-0997">Cell inner membrane</keyword>
<evidence type="ECO:0000256" key="6">
    <source>
        <dbReference type="ARBA" id="ARBA00023306"/>
    </source>
</evidence>
<evidence type="ECO:0000256" key="7">
    <source>
        <dbReference type="HAMAP-Rule" id="MF_00599"/>
    </source>
</evidence>
<comment type="function">
    <text evidence="7">Essential cell division protein. May link together the upstream cell division proteins, which are predominantly cytoplasmic, with the downstream cell division proteins, which are predominantly periplasmic.</text>
</comment>
<name>A0A077DE51_9BURK</name>
<dbReference type="eggNOG" id="COG2919">
    <property type="taxonomic scope" value="Bacteria"/>
</dbReference>
<dbReference type="InterPro" id="IPR023081">
    <property type="entry name" value="Cell_div_FtsB"/>
</dbReference>
<dbReference type="NCBIfam" id="NF002058">
    <property type="entry name" value="PRK00888.1"/>
    <property type="match status" value="1"/>
</dbReference>
<keyword evidence="4 7" id="KW-1133">Transmembrane helix</keyword>
<feature type="coiled-coil region" evidence="7">
    <location>
        <begin position="22"/>
        <end position="70"/>
    </location>
</feature>
<dbReference type="PANTHER" id="PTHR37485:SF1">
    <property type="entry name" value="CELL DIVISION PROTEIN FTSB"/>
    <property type="match status" value="1"/>
</dbReference>
<dbReference type="HOGENOM" id="CLU_134863_5_0_4"/>
<dbReference type="PANTHER" id="PTHR37485">
    <property type="entry name" value="CELL DIVISION PROTEIN FTSB"/>
    <property type="match status" value="1"/>
</dbReference>
<keyword evidence="7" id="KW-0175">Coiled coil</keyword>
<dbReference type="GO" id="GO:0005886">
    <property type="term" value="C:plasma membrane"/>
    <property type="evidence" value="ECO:0007669"/>
    <property type="project" value="UniProtKB-SubCell"/>
</dbReference>
<dbReference type="STRING" id="1072685.IX83_07285"/>
<organism evidence="9 10">
    <name type="scientific">Basilea psittacipulmonis DSM 24701</name>
    <dbReference type="NCBI Taxonomy" id="1072685"/>
    <lineage>
        <taxon>Bacteria</taxon>
        <taxon>Pseudomonadati</taxon>
        <taxon>Pseudomonadota</taxon>
        <taxon>Betaproteobacteria</taxon>
        <taxon>Burkholderiales</taxon>
        <taxon>Alcaligenaceae</taxon>
        <taxon>Basilea</taxon>
    </lineage>
</organism>
<dbReference type="GO" id="GO:0030428">
    <property type="term" value="C:cell septum"/>
    <property type="evidence" value="ECO:0007669"/>
    <property type="project" value="TreeGrafter"/>
</dbReference>
<evidence type="ECO:0000256" key="2">
    <source>
        <dbReference type="ARBA" id="ARBA00022618"/>
    </source>
</evidence>
<feature type="topological domain" description="Cytoplasmic" evidence="7">
    <location>
        <begin position="1"/>
        <end position="3"/>
    </location>
</feature>
<comment type="subcellular location">
    <subcellularLocation>
        <location evidence="7">Cell inner membrane</location>
        <topology evidence="7">Single-pass type II membrane protein</topology>
    </subcellularLocation>
    <text evidence="7">Localizes to the division septum.</text>
</comment>
<dbReference type="GO" id="GO:0043093">
    <property type="term" value="P:FtsZ-dependent cytokinesis"/>
    <property type="evidence" value="ECO:0007669"/>
    <property type="project" value="UniProtKB-UniRule"/>
</dbReference>
<dbReference type="Pfam" id="PF04977">
    <property type="entry name" value="DivIC"/>
    <property type="match status" value="1"/>
</dbReference>
<proteinExistence type="inferred from homology"/>
<comment type="subunit">
    <text evidence="7">Part of a complex composed of FtsB, FtsL and FtsQ.</text>
</comment>
<dbReference type="EMBL" id="CP009238">
    <property type="protein sequence ID" value="AIL33125.1"/>
    <property type="molecule type" value="Genomic_DNA"/>
</dbReference>
<feature type="region of interest" description="Disordered" evidence="8">
    <location>
        <begin position="90"/>
        <end position="123"/>
    </location>
</feature>
<evidence type="ECO:0000256" key="5">
    <source>
        <dbReference type="ARBA" id="ARBA00023136"/>
    </source>
</evidence>
<feature type="compositionally biased region" description="Basic and acidic residues" evidence="8">
    <location>
        <begin position="109"/>
        <end position="123"/>
    </location>
</feature>
<reference evidence="9 10" key="1">
    <citation type="journal article" date="2014" name="BMC Genomics">
        <title>A genomic perspective on a new bacterial genus and species from the Alcaligenaceae family, Basilea psittacipulmonis.</title>
        <authorList>
            <person name="Whiteson K.L."/>
            <person name="Hernandez D."/>
            <person name="Lazarevic V."/>
            <person name="Gaia N."/>
            <person name="Farinelli L."/>
            <person name="Francois P."/>
            <person name="Pilo P."/>
            <person name="Frey J."/>
            <person name="Schrenzel J."/>
        </authorList>
    </citation>
    <scope>NUCLEOTIDE SEQUENCE [LARGE SCALE GENOMIC DNA]</scope>
    <source>
        <strain evidence="9 10">DSM 24701</strain>
    </source>
</reference>
<dbReference type="InterPro" id="IPR007060">
    <property type="entry name" value="FtsL/DivIC"/>
</dbReference>
<sequence>MRLIFLILIFSCLAIQYPLWIGDNGYQKLTQLKEELKNEEEKRQSLIARNNAMKAEIEDLQSGVQALEERARSELGMISSDEFLVQFTDESNLNHNNPNKNFKFSLSPDQEKHADSSHIKKLP</sequence>
<keyword evidence="2 7" id="KW-0132">Cell division</keyword>
<dbReference type="RefSeq" id="WP_038500735.1">
    <property type="nucleotide sequence ID" value="NZ_AFWK01000012.1"/>
</dbReference>
<evidence type="ECO:0000313" key="10">
    <source>
        <dbReference type="Proteomes" id="UP000028945"/>
    </source>
</evidence>
<evidence type="ECO:0000256" key="4">
    <source>
        <dbReference type="ARBA" id="ARBA00022989"/>
    </source>
</evidence>
<keyword evidence="10" id="KW-1185">Reference proteome</keyword>
<keyword evidence="6 7" id="KW-0131">Cell cycle</keyword>
<dbReference type="Gene3D" id="1.20.5.170">
    <property type="match status" value="1"/>
</dbReference>
<keyword evidence="3 7" id="KW-0812">Transmembrane</keyword>
<evidence type="ECO:0000256" key="1">
    <source>
        <dbReference type="ARBA" id="ARBA00022475"/>
    </source>
</evidence>
<dbReference type="AlphaFoldDB" id="A0A077DE51"/>
<dbReference type="GO" id="GO:0032153">
    <property type="term" value="C:cell division site"/>
    <property type="evidence" value="ECO:0007669"/>
    <property type="project" value="UniProtKB-UniRule"/>
</dbReference>
<accession>A0A077DE51</accession>
<evidence type="ECO:0000313" key="9">
    <source>
        <dbReference type="EMBL" id="AIL33125.1"/>
    </source>
</evidence>
<keyword evidence="1 7" id="KW-1003">Cell membrane</keyword>
<feature type="topological domain" description="Periplasmic" evidence="7">
    <location>
        <begin position="22"/>
        <end position="123"/>
    </location>
</feature>
<comment type="similarity">
    <text evidence="7">Belongs to the FtsB family.</text>
</comment>